<sequence length="164" mass="18382">EERGRRAATAGSGRGGGSARGSRRRRHGNPRRKGSGGRVTSKPLLIPITDSHHTQDAKSSLFWFGLPCLTLFVSINRAAGVSFVVELYILLALWNSLHLCGQLMHDYPVWYFLPVHKSIWFLVLAKETREGRRESPISSSSRRTESYKVAHENCSLFSISSEEQ</sequence>
<evidence type="ECO:0000313" key="4">
    <source>
        <dbReference type="Proteomes" id="UP000015105"/>
    </source>
</evidence>
<feature type="transmembrane region" description="Helical" evidence="2">
    <location>
        <begin position="61"/>
        <end position="89"/>
    </location>
</feature>
<evidence type="ECO:0000256" key="2">
    <source>
        <dbReference type="SAM" id="Phobius"/>
    </source>
</evidence>
<organism evidence="3 4">
    <name type="scientific">Aegilops tauschii subsp. strangulata</name>
    <name type="common">Goatgrass</name>
    <dbReference type="NCBI Taxonomy" id="200361"/>
    <lineage>
        <taxon>Eukaryota</taxon>
        <taxon>Viridiplantae</taxon>
        <taxon>Streptophyta</taxon>
        <taxon>Embryophyta</taxon>
        <taxon>Tracheophyta</taxon>
        <taxon>Spermatophyta</taxon>
        <taxon>Magnoliopsida</taxon>
        <taxon>Liliopsida</taxon>
        <taxon>Poales</taxon>
        <taxon>Poaceae</taxon>
        <taxon>BOP clade</taxon>
        <taxon>Pooideae</taxon>
        <taxon>Triticodae</taxon>
        <taxon>Triticeae</taxon>
        <taxon>Triticinae</taxon>
        <taxon>Aegilops</taxon>
    </lineage>
</organism>
<dbReference type="Gramene" id="AET2Gv21045600.28">
    <property type="protein sequence ID" value="AET2Gv21045600.28"/>
    <property type="gene ID" value="AET2Gv21045600"/>
</dbReference>
<reference evidence="4" key="1">
    <citation type="journal article" date="2014" name="Science">
        <title>Ancient hybridizations among the ancestral genomes of bread wheat.</title>
        <authorList>
            <consortium name="International Wheat Genome Sequencing Consortium,"/>
            <person name="Marcussen T."/>
            <person name="Sandve S.R."/>
            <person name="Heier L."/>
            <person name="Spannagl M."/>
            <person name="Pfeifer M."/>
            <person name="Jakobsen K.S."/>
            <person name="Wulff B.B."/>
            <person name="Steuernagel B."/>
            <person name="Mayer K.F."/>
            <person name="Olsen O.A."/>
        </authorList>
    </citation>
    <scope>NUCLEOTIDE SEQUENCE [LARGE SCALE GENOMIC DNA]</scope>
    <source>
        <strain evidence="4">cv. AL8/78</strain>
    </source>
</reference>
<reference evidence="4" key="2">
    <citation type="journal article" date="2017" name="Nat. Plants">
        <title>The Aegilops tauschii genome reveals multiple impacts of transposons.</title>
        <authorList>
            <person name="Zhao G."/>
            <person name="Zou C."/>
            <person name="Li K."/>
            <person name="Wang K."/>
            <person name="Li T."/>
            <person name="Gao L."/>
            <person name="Zhang X."/>
            <person name="Wang H."/>
            <person name="Yang Z."/>
            <person name="Liu X."/>
            <person name="Jiang W."/>
            <person name="Mao L."/>
            <person name="Kong X."/>
            <person name="Jiao Y."/>
            <person name="Jia J."/>
        </authorList>
    </citation>
    <scope>NUCLEOTIDE SEQUENCE [LARGE SCALE GENOMIC DNA]</scope>
    <source>
        <strain evidence="4">cv. AL8/78</strain>
    </source>
</reference>
<reference evidence="3" key="5">
    <citation type="journal article" date="2021" name="G3 (Bethesda)">
        <title>Aegilops tauschii genome assembly Aet v5.0 features greater sequence contiguity and improved annotation.</title>
        <authorList>
            <person name="Wang L."/>
            <person name="Zhu T."/>
            <person name="Rodriguez J.C."/>
            <person name="Deal K.R."/>
            <person name="Dubcovsky J."/>
            <person name="McGuire P.E."/>
            <person name="Lux T."/>
            <person name="Spannagl M."/>
            <person name="Mayer K.F.X."/>
            <person name="Baldrich P."/>
            <person name="Meyers B.C."/>
            <person name="Huo N."/>
            <person name="Gu Y.Q."/>
            <person name="Zhou H."/>
            <person name="Devos K.M."/>
            <person name="Bennetzen J.L."/>
            <person name="Unver T."/>
            <person name="Budak H."/>
            <person name="Gulick P.J."/>
            <person name="Galiba G."/>
            <person name="Kalapos B."/>
            <person name="Nelson D.R."/>
            <person name="Li P."/>
            <person name="You F.M."/>
            <person name="Luo M.C."/>
            <person name="Dvorak J."/>
        </authorList>
    </citation>
    <scope>NUCLEOTIDE SEQUENCE [LARGE SCALE GENOMIC DNA]</scope>
    <source>
        <strain evidence="3">cv. AL8/78</strain>
    </source>
</reference>
<feature type="transmembrane region" description="Helical" evidence="2">
    <location>
        <begin position="109"/>
        <end position="125"/>
    </location>
</feature>
<keyword evidence="2" id="KW-0812">Transmembrane</keyword>
<protein>
    <submittedName>
        <fullName evidence="3">Uncharacterized protein</fullName>
    </submittedName>
</protein>
<accession>A0A453D0V4</accession>
<reference evidence="3" key="3">
    <citation type="journal article" date="2017" name="Nature">
        <title>Genome sequence of the progenitor of the wheat D genome Aegilops tauschii.</title>
        <authorList>
            <person name="Luo M.C."/>
            <person name="Gu Y.Q."/>
            <person name="Puiu D."/>
            <person name="Wang H."/>
            <person name="Twardziok S.O."/>
            <person name="Deal K.R."/>
            <person name="Huo N."/>
            <person name="Zhu T."/>
            <person name="Wang L."/>
            <person name="Wang Y."/>
            <person name="McGuire P.E."/>
            <person name="Liu S."/>
            <person name="Long H."/>
            <person name="Ramasamy R.K."/>
            <person name="Rodriguez J.C."/>
            <person name="Van S.L."/>
            <person name="Yuan L."/>
            <person name="Wang Z."/>
            <person name="Xia Z."/>
            <person name="Xiao L."/>
            <person name="Anderson O.D."/>
            <person name="Ouyang S."/>
            <person name="Liang Y."/>
            <person name="Zimin A.V."/>
            <person name="Pertea G."/>
            <person name="Qi P."/>
            <person name="Bennetzen J.L."/>
            <person name="Dai X."/>
            <person name="Dawson M.W."/>
            <person name="Muller H.G."/>
            <person name="Kugler K."/>
            <person name="Rivarola-Duarte L."/>
            <person name="Spannagl M."/>
            <person name="Mayer K.F.X."/>
            <person name="Lu F.H."/>
            <person name="Bevan M.W."/>
            <person name="Leroy P."/>
            <person name="Li P."/>
            <person name="You F.M."/>
            <person name="Sun Q."/>
            <person name="Liu Z."/>
            <person name="Lyons E."/>
            <person name="Wicker T."/>
            <person name="Salzberg S.L."/>
            <person name="Devos K.M."/>
            <person name="Dvorak J."/>
        </authorList>
    </citation>
    <scope>NUCLEOTIDE SEQUENCE [LARGE SCALE GENOMIC DNA]</scope>
    <source>
        <strain evidence="3">cv. AL8/78</strain>
    </source>
</reference>
<keyword evidence="4" id="KW-1185">Reference proteome</keyword>
<keyword evidence="2" id="KW-0472">Membrane</keyword>
<feature type="region of interest" description="Disordered" evidence="1">
    <location>
        <begin position="1"/>
        <end position="43"/>
    </location>
</feature>
<feature type="compositionally biased region" description="Basic residues" evidence="1">
    <location>
        <begin position="21"/>
        <end position="35"/>
    </location>
</feature>
<evidence type="ECO:0000256" key="1">
    <source>
        <dbReference type="SAM" id="MobiDB-lite"/>
    </source>
</evidence>
<evidence type="ECO:0000313" key="3">
    <source>
        <dbReference type="EnsemblPlants" id="AET2Gv21045600.28"/>
    </source>
</evidence>
<dbReference type="AlphaFoldDB" id="A0A453D0V4"/>
<proteinExistence type="predicted"/>
<keyword evidence="2" id="KW-1133">Transmembrane helix</keyword>
<dbReference type="Proteomes" id="UP000015105">
    <property type="component" value="Chromosome 2D"/>
</dbReference>
<dbReference type="EnsemblPlants" id="AET2Gv21045600.28">
    <property type="protein sequence ID" value="AET2Gv21045600.28"/>
    <property type="gene ID" value="AET2Gv21045600"/>
</dbReference>
<name>A0A453D0V4_AEGTS</name>
<reference evidence="3" key="4">
    <citation type="submission" date="2019-03" db="UniProtKB">
        <authorList>
            <consortium name="EnsemblPlants"/>
        </authorList>
    </citation>
    <scope>IDENTIFICATION</scope>
</reference>